<dbReference type="RefSeq" id="XP_031908895.1">
    <property type="nucleotide sequence ID" value="XM_032060866.1"/>
</dbReference>
<dbReference type="PANTHER" id="PTHR31594">
    <property type="entry name" value="AIG1-TYPE G DOMAIN-CONTAINING PROTEIN"/>
    <property type="match status" value="1"/>
</dbReference>
<gene>
    <name evidence="3" type="ORF">BDV38DRAFT_287428</name>
</gene>
<proteinExistence type="predicted"/>
<protein>
    <recommendedName>
        <fullName evidence="2">Stonustoxin-like helical domain-containing protein</fullName>
    </recommendedName>
</protein>
<dbReference type="GeneID" id="43645076"/>
<keyword evidence="4" id="KW-1185">Reference proteome</keyword>
<accession>A0A5N6SDU7</accession>
<reference evidence="3 4" key="1">
    <citation type="submission" date="2019-04" db="EMBL/GenBank/DDBJ databases">
        <title>Friends and foes A comparative genomics study of 23 Aspergillus species from section Flavi.</title>
        <authorList>
            <consortium name="DOE Joint Genome Institute"/>
            <person name="Kjaerbolling I."/>
            <person name="Vesth T."/>
            <person name="Frisvad J.C."/>
            <person name="Nybo J.L."/>
            <person name="Theobald S."/>
            <person name="Kildgaard S."/>
            <person name="Isbrandt T."/>
            <person name="Kuo A."/>
            <person name="Sato A."/>
            <person name="Lyhne E.K."/>
            <person name="Kogle M.E."/>
            <person name="Wiebenga A."/>
            <person name="Kun R.S."/>
            <person name="Lubbers R.J."/>
            <person name="Makela M.R."/>
            <person name="Barry K."/>
            <person name="Chovatia M."/>
            <person name="Clum A."/>
            <person name="Daum C."/>
            <person name="Haridas S."/>
            <person name="He G."/>
            <person name="LaButti K."/>
            <person name="Lipzen A."/>
            <person name="Mondo S."/>
            <person name="Riley R."/>
            <person name="Salamov A."/>
            <person name="Simmons B.A."/>
            <person name="Magnuson J.K."/>
            <person name="Henrissat B."/>
            <person name="Mortensen U.H."/>
            <person name="Larsen T.O."/>
            <person name="Devries R.P."/>
            <person name="Grigoriev I.V."/>
            <person name="Machida M."/>
            <person name="Baker S.E."/>
            <person name="Andersen M.R."/>
        </authorList>
    </citation>
    <scope>NUCLEOTIDE SEQUENCE [LARGE SCALE GENOMIC DNA]</scope>
    <source>
        <strain evidence="3 4">CBS 117625</strain>
    </source>
</reference>
<organism evidence="3 4">
    <name type="scientific">Aspergillus pseudotamarii</name>
    <dbReference type="NCBI Taxonomy" id="132259"/>
    <lineage>
        <taxon>Eukaryota</taxon>
        <taxon>Fungi</taxon>
        <taxon>Dikarya</taxon>
        <taxon>Ascomycota</taxon>
        <taxon>Pezizomycotina</taxon>
        <taxon>Eurotiomycetes</taxon>
        <taxon>Eurotiomycetidae</taxon>
        <taxon>Eurotiales</taxon>
        <taxon>Aspergillaceae</taxon>
        <taxon>Aspergillus</taxon>
        <taxon>Aspergillus subgen. Circumdati</taxon>
    </lineage>
</organism>
<dbReference type="OrthoDB" id="4526471at2759"/>
<feature type="region of interest" description="Disordered" evidence="1">
    <location>
        <begin position="16"/>
        <end position="56"/>
    </location>
</feature>
<dbReference type="EMBL" id="ML743626">
    <property type="protein sequence ID" value="KAE8132832.1"/>
    <property type="molecule type" value="Genomic_DNA"/>
</dbReference>
<evidence type="ECO:0000313" key="4">
    <source>
        <dbReference type="Proteomes" id="UP000325672"/>
    </source>
</evidence>
<dbReference type="Proteomes" id="UP000325672">
    <property type="component" value="Unassembled WGS sequence"/>
</dbReference>
<dbReference type="InterPro" id="IPR052090">
    <property type="entry name" value="Cytolytic_pore-forming_toxin"/>
</dbReference>
<feature type="domain" description="Stonustoxin-like helical" evidence="2">
    <location>
        <begin position="117"/>
        <end position="183"/>
    </location>
</feature>
<feature type="compositionally biased region" description="Basic and acidic residues" evidence="1">
    <location>
        <begin position="260"/>
        <end position="277"/>
    </location>
</feature>
<dbReference type="PANTHER" id="PTHR31594:SF14">
    <property type="entry name" value="FIBRONECTIN TYPE-III DOMAIN-CONTAINING PROTEIN"/>
    <property type="match status" value="1"/>
</dbReference>
<dbReference type="AlphaFoldDB" id="A0A5N6SDU7"/>
<feature type="compositionally biased region" description="Basic and acidic residues" evidence="1">
    <location>
        <begin position="33"/>
        <end position="50"/>
    </location>
</feature>
<evidence type="ECO:0000313" key="3">
    <source>
        <dbReference type="EMBL" id="KAE8132832.1"/>
    </source>
</evidence>
<sequence>MLDWLRKLFGADNAALDRRDQQRRSRKRSKQMRAREQELRRQNQKQELKGGKRRTPFFWGSPGVTTPCTRLFEKILLSAPESSFTGMHHDNIQSYSAAMEEGLVNKTAAALQAGTTAGLRLRDLVQQEVFQKQFPAIQRQISNLQTAFITAENEFTQDARRLLPKLRDGNTDENAMITELRAAVALFEQRAKLAERFIINKCKEANVLRTTVATLLDSNFENHLGGIKAQSLVGGGVPRLLLSFGGRSIGRAKHPFQAKVESRASKFDTSDAKKEGSESEEDSDDEDEEWFEDQETVTRIQQSCADLRKQRLLTASGVTVAFGVAGIDKAYVMKNEKKKATKVGEIVLDSQGKLVLVPGRLAKPPTAPTLTVQGQTITVAWLQERDEADEKVIPTTGFTIKYCRRLNPDKDGVFPRASENEVAAEVSCNASNTKDTLSKSKPGSTPWDLYTPDNGNSKKTLFLGLTQIAQRECTDQRFQNQVAVRIVDVAPEFKPEIKAAPIEDSDNTVVAVFAGTSGHGKSTEINAFISYLLGQHIDDPARILVIDDRGAKQSDSVTQIMTCFCI</sequence>
<name>A0A5N6SDU7_ASPPS</name>
<dbReference type="Pfam" id="PF21109">
    <property type="entry name" value="Stonustoxin_helical"/>
    <property type="match status" value="1"/>
</dbReference>
<evidence type="ECO:0000259" key="2">
    <source>
        <dbReference type="Pfam" id="PF21109"/>
    </source>
</evidence>
<feature type="compositionally biased region" description="Acidic residues" evidence="1">
    <location>
        <begin position="278"/>
        <end position="291"/>
    </location>
</feature>
<feature type="region of interest" description="Disordered" evidence="1">
    <location>
        <begin position="255"/>
        <end position="291"/>
    </location>
</feature>
<evidence type="ECO:0000256" key="1">
    <source>
        <dbReference type="SAM" id="MobiDB-lite"/>
    </source>
</evidence>
<dbReference type="InterPro" id="IPR048997">
    <property type="entry name" value="Stonustoxin-like_helical"/>
</dbReference>